<keyword evidence="2" id="KW-1133">Transmembrane helix</keyword>
<dbReference type="Pfam" id="PF03612">
    <property type="entry name" value="EIIBC-GUT_N"/>
    <property type="match status" value="1"/>
</dbReference>
<reference evidence="4 5" key="1">
    <citation type="journal article" date="2025" name="Anaerobe">
        <title>Description of Anaerococcus kampingiae sp. nov., Anaerococcus groningensis sp. nov., Anaerococcus martiniensis sp. nov., and Anaerococcus cruorum sp. nov., isolated from human clinical specimens.</title>
        <authorList>
            <person name="Boiten K.E."/>
            <person name="Meijer J."/>
            <person name="van Wezel E.M."/>
            <person name="Veloo A.C.M."/>
        </authorList>
    </citation>
    <scope>NUCLEOTIDE SEQUENCE [LARGE SCALE GENOMIC DNA]</scope>
    <source>
        <strain evidence="4 5">ENR0874</strain>
    </source>
</reference>
<dbReference type="PANTHER" id="PTHR39427:SF1">
    <property type="entry name" value="PTS SYSTEM GLUCITOL_SORBITOL-SPECIFIC EIIB COMPONENT"/>
    <property type="match status" value="1"/>
</dbReference>
<organism evidence="4 5">
    <name type="scientific">Anaerococcus kampingae</name>
    <dbReference type="NCBI Taxonomy" id="3115614"/>
    <lineage>
        <taxon>Bacteria</taxon>
        <taxon>Bacillati</taxon>
        <taxon>Bacillota</taxon>
        <taxon>Tissierellia</taxon>
        <taxon>Tissierellales</taxon>
        <taxon>Peptoniphilaceae</taxon>
        <taxon>Anaerococcus</taxon>
    </lineage>
</organism>
<feature type="transmembrane region" description="Helical" evidence="2">
    <location>
        <begin position="277"/>
        <end position="296"/>
    </location>
</feature>
<feature type="transmembrane region" description="Helical" evidence="2">
    <location>
        <begin position="197"/>
        <end position="216"/>
    </location>
</feature>
<sequence>MTNFKTIKIVKGRGGFGGPLVLKPTEEKKYVISVTGGGIDPVAQKIADLSGAIAVDQFKNPVDKSETFVAVIDCGGNSRVGTYPRLGIPTVDIKMQGPAGPLAKFITEDIFVSGVKPTDISIVDDVLADVEEVVAEEKEPAKETKAESHEAPRVENKPEKVGGIRGIIDKVGRAAGNFTTLFYQSGRETIDNVIKNILPFMAFIATIIGIINYTGVGDTIAKALVPLSTNIVGLLVIGLIVGLPFLSPLIAPGAVMAAIVGTLIGQQIGSGAIPPSFALPALFAINGQVGCDFIPVGLTLGDADPKTVTIGTPAVLFSRLITSPIGVLVGFLLSFGL</sequence>
<evidence type="ECO:0000313" key="5">
    <source>
        <dbReference type="Proteomes" id="UP001637994"/>
    </source>
</evidence>
<name>A0ABW9MCE1_9FIRM</name>
<dbReference type="EMBL" id="JBGMEF010000017">
    <property type="protein sequence ID" value="MFO3666835.1"/>
    <property type="molecule type" value="Genomic_DNA"/>
</dbReference>
<keyword evidence="5" id="KW-1185">Reference proteome</keyword>
<dbReference type="InterPro" id="IPR011638">
    <property type="entry name" value="PTS_EIIBC_GUT_C"/>
</dbReference>
<proteinExistence type="predicted"/>
<comment type="caution">
    <text evidence="4">The sequence shown here is derived from an EMBL/GenBank/DDBJ whole genome shotgun (WGS) entry which is preliminary data.</text>
</comment>
<gene>
    <name evidence="4" type="ORF">ACCQ42_03515</name>
</gene>
<accession>A0ABW9MCE1</accession>
<dbReference type="InterPro" id="IPR011618">
    <property type="entry name" value="PTS_EIIBC_GUT_N"/>
</dbReference>
<dbReference type="PANTHER" id="PTHR39427">
    <property type="match status" value="1"/>
</dbReference>
<evidence type="ECO:0000256" key="2">
    <source>
        <dbReference type="SAM" id="Phobius"/>
    </source>
</evidence>
<dbReference type="InterPro" id="IPR004702">
    <property type="entry name" value="PTS_sorb_EIIBC"/>
</dbReference>
<protein>
    <submittedName>
        <fullName evidence="4">PTS glucitol/sorbitol transporter subunit IIB</fullName>
    </submittedName>
</protein>
<dbReference type="PROSITE" id="PS51102">
    <property type="entry name" value="PTS_EIIB_TYPE_5"/>
    <property type="match status" value="1"/>
</dbReference>
<dbReference type="Pfam" id="PF07663">
    <property type="entry name" value="EIIBC-GUT_C"/>
    <property type="match status" value="1"/>
</dbReference>
<keyword evidence="2" id="KW-0812">Transmembrane</keyword>
<evidence type="ECO:0000256" key="1">
    <source>
        <dbReference type="PROSITE-ProRule" id="PRU00425"/>
    </source>
</evidence>
<evidence type="ECO:0000313" key="4">
    <source>
        <dbReference type="EMBL" id="MFO3666835.1"/>
    </source>
</evidence>
<feature type="domain" description="PTS EIIB type-5" evidence="3">
    <location>
        <begin position="3"/>
        <end position="198"/>
    </location>
</feature>
<evidence type="ECO:0000259" key="3">
    <source>
        <dbReference type="PROSITE" id="PS51102"/>
    </source>
</evidence>
<dbReference type="RefSeq" id="WP_410035399.1">
    <property type="nucleotide sequence ID" value="NZ_JBGMEF010000017.1"/>
</dbReference>
<feature type="modified residue" description="Phosphocysteine; by EIIA" evidence="1">
    <location>
        <position position="74"/>
    </location>
</feature>
<dbReference type="Proteomes" id="UP001637994">
    <property type="component" value="Unassembled WGS sequence"/>
</dbReference>
<feature type="transmembrane region" description="Helical" evidence="2">
    <location>
        <begin position="316"/>
        <end position="335"/>
    </location>
</feature>
<keyword evidence="2" id="KW-0472">Membrane</keyword>
<feature type="transmembrane region" description="Helical" evidence="2">
    <location>
        <begin position="223"/>
        <end position="243"/>
    </location>
</feature>